<evidence type="ECO:0000313" key="1">
    <source>
        <dbReference type="EMBL" id="KAG5461339.1"/>
    </source>
</evidence>
<feature type="non-terminal residue" evidence="1">
    <location>
        <position position="1"/>
    </location>
</feature>
<evidence type="ECO:0000313" key="2">
    <source>
        <dbReference type="Proteomes" id="UP000673691"/>
    </source>
</evidence>
<gene>
    <name evidence="1" type="ORF">BJ554DRAFT_6483</name>
</gene>
<dbReference type="AlphaFoldDB" id="A0A8H7ZXL5"/>
<reference evidence="1 2" key="1">
    <citation type="journal article" name="Sci. Rep.">
        <title>Genome-scale phylogenetic analyses confirm Olpidium as the closest living zoosporic fungus to the non-flagellated, terrestrial fungi.</title>
        <authorList>
            <person name="Chang Y."/>
            <person name="Rochon D."/>
            <person name="Sekimoto S."/>
            <person name="Wang Y."/>
            <person name="Chovatia M."/>
            <person name="Sandor L."/>
            <person name="Salamov A."/>
            <person name="Grigoriev I.V."/>
            <person name="Stajich J.E."/>
            <person name="Spatafora J.W."/>
        </authorList>
    </citation>
    <scope>NUCLEOTIDE SEQUENCE [LARGE SCALE GENOMIC DNA]</scope>
    <source>
        <strain evidence="1">S191</strain>
    </source>
</reference>
<protein>
    <submittedName>
        <fullName evidence="1">Uncharacterized protein</fullName>
    </submittedName>
</protein>
<organism evidence="1 2">
    <name type="scientific">Olpidium bornovanus</name>
    <dbReference type="NCBI Taxonomy" id="278681"/>
    <lineage>
        <taxon>Eukaryota</taxon>
        <taxon>Fungi</taxon>
        <taxon>Fungi incertae sedis</taxon>
        <taxon>Olpidiomycota</taxon>
        <taxon>Olpidiomycotina</taxon>
        <taxon>Olpidiomycetes</taxon>
        <taxon>Olpidiales</taxon>
        <taxon>Olpidiaceae</taxon>
        <taxon>Olpidium</taxon>
    </lineage>
</organism>
<accession>A0A8H7ZXL5</accession>
<proteinExistence type="predicted"/>
<dbReference type="Proteomes" id="UP000673691">
    <property type="component" value="Unassembled WGS sequence"/>
</dbReference>
<sequence>KKKRSRTEVPGQVLPVIRERLLIPSKHERGGGGGAILNSAAATLFFFLRHLLPLSCALSQRDACPGARVLQPSPAVGAAASAAAAAAAADPREDHSRDPPMPRRTAGPTVLPAFAFAGPVGLNSACSPNLQKVPKEKKKKINQVSPACVGLCGGVRLARALFSCRNVFFCFCPAWPR</sequence>
<dbReference type="EMBL" id="JAEFCI010003801">
    <property type="protein sequence ID" value="KAG5461339.1"/>
    <property type="molecule type" value="Genomic_DNA"/>
</dbReference>
<name>A0A8H7ZXL5_9FUNG</name>
<keyword evidence="2" id="KW-1185">Reference proteome</keyword>
<comment type="caution">
    <text evidence="1">The sequence shown here is derived from an EMBL/GenBank/DDBJ whole genome shotgun (WGS) entry which is preliminary data.</text>
</comment>